<dbReference type="InterPro" id="IPR046522">
    <property type="entry name" value="DUF6699"/>
</dbReference>
<organism evidence="3 4">
    <name type="scientific">Marasmius tenuissimus</name>
    <dbReference type="NCBI Taxonomy" id="585030"/>
    <lineage>
        <taxon>Eukaryota</taxon>
        <taxon>Fungi</taxon>
        <taxon>Dikarya</taxon>
        <taxon>Basidiomycota</taxon>
        <taxon>Agaricomycotina</taxon>
        <taxon>Agaricomycetes</taxon>
        <taxon>Agaricomycetidae</taxon>
        <taxon>Agaricales</taxon>
        <taxon>Marasmiineae</taxon>
        <taxon>Marasmiaceae</taxon>
        <taxon>Marasmius</taxon>
    </lineage>
</organism>
<comment type="caution">
    <text evidence="3">The sequence shown here is derived from an EMBL/GenBank/DDBJ whole genome shotgun (WGS) entry which is preliminary data.</text>
</comment>
<reference evidence="3 4" key="1">
    <citation type="submission" date="2024-05" db="EMBL/GenBank/DDBJ databases">
        <title>A draft genome resource for the thread blight pathogen Marasmius tenuissimus strain MS-2.</title>
        <authorList>
            <person name="Yulfo-Soto G.E."/>
            <person name="Baruah I.K."/>
            <person name="Amoako-Attah I."/>
            <person name="Bukari Y."/>
            <person name="Meinhardt L.W."/>
            <person name="Bailey B.A."/>
            <person name="Cohen S.P."/>
        </authorList>
    </citation>
    <scope>NUCLEOTIDE SEQUENCE [LARGE SCALE GENOMIC DNA]</scope>
    <source>
        <strain evidence="3 4">MS-2</strain>
    </source>
</reference>
<sequence length="408" mass="45813">MRTNSASSRTSEKPLKGILKNSPTSGIRPAGTELVIDPSPSSPDADNAVADPLITNTKSSGRQSIAAVPLESQPPRDRAMSTSGAFASAMKPLKGILKKKTTESTRQDPPPQAPHHVTGTMSSRSRKTNYSMSDTEGYTRRSEPTRGSSRSSKHSDHHHKDVDSKPHLKPDIHDEKVMARKGWETPDLKKMSRSSCYSNLPFKPSHITTEPLKSPVISLHWVLMCQDSAKKRPRECLRLARMFDMAYQPDPHPYNPTGSYKAGALMYDGYTRSYTEDPAEFRDPASSHCTLREMHLVMGANREWRTTVRARSGMSLGIRPIDIFRAIFDMLQAPLTRRELDIIRKDAEGLRTCERFRDERIRTSPVLPEVAFAKGCLRVDYLGNRRYFNGLTQNGSEWVVHNCHPKEG</sequence>
<name>A0ABR3A4K0_9AGAR</name>
<dbReference type="EMBL" id="JBBXMP010000019">
    <property type="protein sequence ID" value="KAL0068314.1"/>
    <property type="molecule type" value="Genomic_DNA"/>
</dbReference>
<feature type="compositionally biased region" description="Polar residues" evidence="1">
    <location>
        <begin position="54"/>
        <end position="63"/>
    </location>
</feature>
<feature type="domain" description="DUF6699" evidence="2">
    <location>
        <begin position="271"/>
        <end position="394"/>
    </location>
</feature>
<evidence type="ECO:0000313" key="4">
    <source>
        <dbReference type="Proteomes" id="UP001437256"/>
    </source>
</evidence>
<feature type="region of interest" description="Disordered" evidence="1">
    <location>
        <begin position="1"/>
        <end position="194"/>
    </location>
</feature>
<dbReference type="Pfam" id="PF20415">
    <property type="entry name" value="DUF6699"/>
    <property type="match status" value="1"/>
</dbReference>
<proteinExistence type="predicted"/>
<gene>
    <name evidence="3" type="ORF">AAF712_004701</name>
</gene>
<feature type="compositionally biased region" description="Polar residues" evidence="1">
    <location>
        <begin position="119"/>
        <end position="136"/>
    </location>
</feature>
<keyword evidence="4" id="KW-1185">Reference proteome</keyword>
<protein>
    <recommendedName>
        <fullName evidence="2">DUF6699 domain-containing protein</fullName>
    </recommendedName>
</protein>
<dbReference type="Proteomes" id="UP001437256">
    <property type="component" value="Unassembled WGS sequence"/>
</dbReference>
<accession>A0ABR3A4K0</accession>
<feature type="compositionally biased region" description="Basic and acidic residues" evidence="1">
    <location>
        <begin position="158"/>
        <end position="190"/>
    </location>
</feature>
<evidence type="ECO:0000256" key="1">
    <source>
        <dbReference type="SAM" id="MobiDB-lite"/>
    </source>
</evidence>
<evidence type="ECO:0000313" key="3">
    <source>
        <dbReference type="EMBL" id="KAL0068314.1"/>
    </source>
</evidence>
<evidence type="ECO:0000259" key="2">
    <source>
        <dbReference type="Pfam" id="PF20415"/>
    </source>
</evidence>